<evidence type="ECO:0000256" key="1">
    <source>
        <dbReference type="ARBA" id="ARBA00007359"/>
    </source>
</evidence>
<protein>
    <submittedName>
        <fullName evidence="6">Lamin tail domain-containing protein</fullName>
    </submittedName>
</protein>
<dbReference type="InterPro" id="IPR016202">
    <property type="entry name" value="DNase_I"/>
</dbReference>
<dbReference type="GO" id="GO:0003677">
    <property type="term" value="F:DNA binding"/>
    <property type="evidence" value="ECO:0007669"/>
    <property type="project" value="TreeGrafter"/>
</dbReference>
<keyword evidence="4" id="KW-0472">Membrane</keyword>
<proteinExistence type="inferred from homology"/>
<sequence>MAAKRKKSSKKNAPFFLKIALVIILIIFAVSQKDVISDTAQNVFLNDDKDSSLIKAGAFNIQVFGTTKAENSDVMNIISKIIRQYDIIAIQEIRDSSGTALPQLISLVNSDGSMYSYFVSERLGRTSSKEQYAYIYNTKTIDPISDPFTYPEPENTDPFHREPFIGSFKSSEGLFNATFVVIHTDPDEAKEEIDGLYQVAEYAKNVLPVDETVVIMGDYNADGRYFDENTYTPMKSKGYVWVIDNILDTTTGTTDCTYDRIVITGGNDFYTGDAGVHRFDTEYSLTDDFTKLVSDHYPVYAMFSKGMQDKTFDLFEIPKTAGDAIFGSDNESVLDESKNTANNSPDEDNFSNFNTGINIEVTSIDVISNEVEIKNSGQETVDIEGFVISSSKTKNSYVFPKNSYIQSRDTIKLISGVKTDKEGVFCWESINDVWDNSGDAAILYNTRGDVVDSIIS</sequence>
<feature type="transmembrane region" description="Helical" evidence="4">
    <location>
        <begin position="12"/>
        <end position="31"/>
    </location>
</feature>
<dbReference type="InterPro" id="IPR001322">
    <property type="entry name" value="Lamin_tail_dom"/>
</dbReference>
<evidence type="ECO:0000313" key="6">
    <source>
        <dbReference type="EMBL" id="WFN37508.1"/>
    </source>
</evidence>
<dbReference type="InterPro" id="IPR036691">
    <property type="entry name" value="Endo/exonu/phosph_ase_sf"/>
</dbReference>
<feature type="domain" description="LTD" evidence="5">
    <location>
        <begin position="346"/>
        <end position="456"/>
    </location>
</feature>
<keyword evidence="2" id="KW-0540">Nuclease</keyword>
<evidence type="ECO:0000256" key="3">
    <source>
        <dbReference type="ARBA" id="ARBA00022801"/>
    </source>
</evidence>
<dbReference type="SUPFAM" id="SSF56219">
    <property type="entry name" value="DNase I-like"/>
    <property type="match status" value="1"/>
</dbReference>
<keyword evidence="3" id="KW-0378">Hydrolase</keyword>
<keyword evidence="4" id="KW-0812">Transmembrane</keyword>
<dbReference type="SUPFAM" id="SSF74853">
    <property type="entry name" value="Lamin A/C globular tail domain"/>
    <property type="match status" value="1"/>
</dbReference>
<evidence type="ECO:0000256" key="4">
    <source>
        <dbReference type="SAM" id="Phobius"/>
    </source>
</evidence>
<name>A0AAF0FWB3_9EURY</name>
<dbReference type="GO" id="GO:0006308">
    <property type="term" value="P:DNA catabolic process"/>
    <property type="evidence" value="ECO:0007669"/>
    <property type="project" value="InterPro"/>
</dbReference>
<dbReference type="Pfam" id="PF03372">
    <property type="entry name" value="Exo_endo_phos"/>
    <property type="match status" value="1"/>
</dbReference>
<accession>A0AAF0FWB3</accession>
<organism evidence="6 7">
    <name type="scientific">Methanomicrobium antiquum</name>
    <dbReference type="NCBI Taxonomy" id="487686"/>
    <lineage>
        <taxon>Archaea</taxon>
        <taxon>Methanobacteriati</taxon>
        <taxon>Methanobacteriota</taxon>
        <taxon>Stenosarchaea group</taxon>
        <taxon>Methanomicrobia</taxon>
        <taxon>Methanomicrobiales</taxon>
        <taxon>Methanomicrobiaceae</taxon>
        <taxon>Methanomicrobium</taxon>
    </lineage>
</organism>
<dbReference type="InterPro" id="IPR036415">
    <property type="entry name" value="Lamin_tail_dom_sf"/>
</dbReference>
<dbReference type="Gene3D" id="2.60.40.1260">
    <property type="entry name" value="Lamin Tail domain"/>
    <property type="match status" value="1"/>
</dbReference>
<reference evidence="6" key="1">
    <citation type="submission" date="2022-01" db="EMBL/GenBank/DDBJ databases">
        <title>Complete genome of Methanomicrobium antiquum DSM 21220.</title>
        <authorList>
            <person name="Chen S.-C."/>
            <person name="You Y.-T."/>
            <person name="Zhou Y.-Z."/>
            <person name="Lai M.-C."/>
        </authorList>
    </citation>
    <scope>NUCLEOTIDE SEQUENCE</scope>
    <source>
        <strain evidence="6">DSM 21220</strain>
    </source>
</reference>
<comment type="similarity">
    <text evidence="1">Belongs to the DNase I family.</text>
</comment>
<evidence type="ECO:0000313" key="7">
    <source>
        <dbReference type="Proteomes" id="UP001218895"/>
    </source>
</evidence>
<keyword evidence="4" id="KW-1133">Transmembrane helix</keyword>
<gene>
    <name evidence="6" type="ORF">L1994_03735</name>
</gene>
<dbReference type="KEGG" id="manq:L1994_03735"/>
<evidence type="ECO:0000259" key="5">
    <source>
        <dbReference type="PROSITE" id="PS51841"/>
    </source>
</evidence>
<dbReference type="SMART" id="SM00476">
    <property type="entry name" value="DNaseIc"/>
    <property type="match status" value="1"/>
</dbReference>
<dbReference type="InterPro" id="IPR005135">
    <property type="entry name" value="Endo/exonuclease/phosphatase"/>
</dbReference>
<dbReference type="AlphaFoldDB" id="A0AAF0FWB3"/>
<evidence type="ECO:0000256" key="2">
    <source>
        <dbReference type="ARBA" id="ARBA00022722"/>
    </source>
</evidence>
<dbReference type="PANTHER" id="PTHR11371:SF31">
    <property type="entry name" value="EXTRACELLULAR NUCLEASE"/>
    <property type="match status" value="1"/>
</dbReference>
<dbReference type="PROSITE" id="PS51841">
    <property type="entry name" value="LTD"/>
    <property type="match status" value="1"/>
</dbReference>
<dbReference type="Proteomes" id="UP001218895">
    <property type="component" value="Chromosome"/>
</dbReference>
<dbReference type="Pfam" id="PF00932">
    <property type="entry name" value="LTD"/>
    <property type="match status" value="1"/>
</dbReference>
<keyword evidence="7" id="KW-1185">Reference proteome</keyword>
<dbReference type="GeneID" id="79949479"/>
<dbReference type="PANTHER" id="PTHR11371">
    <property type="entry name" value="DEOXYRIBONUCLEASE"/>
    <property type="match status" value="1"/>
</dbReference>
<dbReference type="RefSeq" id="WP_278100348.1">
    <property type="nucleotide sequence ID" value="NZ_CP091092.1"/>
</dbReference>
<dbReference type="PRINTS" id="PR00130">
    <property type="entry name" value="DNASEI"/>
</dbReference>
<dbReference type="GO" id="GO:0004530">
    <property type="term" value="F:deoxyribonuclease I activity"/>
    <property type="evidence" value="ECO:0007669"/>
    <property type="project" value="TreeGrafter"/>
</dbReference>
<dbReference type="Gene3D" id="3.60.10.10">
    <property type="entry name" value="Endonuclease/exonuclease/phosphatase"/>
    <property type="match status" value="1"/>
</dbReference>
<dbReference type="EMBL" id="CP091092">
    <property type="protein sequence ID" value="WFN37508.1"/>
    <property type="molecule type" value="Genomic_DNA"/>
</dbReference>